<dbReference type="InterPro" id="IPR016035">
    <property type="entry name" value="Acyl_Trfase/lysoPLipase"/>
</dbReference>
<dbReference type="Gene3D" id="3.40.1090.10">
    <property type="entry name" value="Cytosolic phospholipase A2 catalytic domain"/>
    <property type="match status" value="2"/>
</dbReference>
<evidence type="ECO:0000313" key="12">
    <source>
        <dbReference type="RefSeq" id="XP_033537091.1"/>
    </source>
</evidence>
<dbReference type="Pfam" id="PF01734">
    <property type="entry name" value="Patatin"/>
    <property type="match status" value="1"/>
</dbReference>
<dbReference type="PANTHER" id="PTHR14226:SF66">
    <property type="entry name" value="TRIACYLGLYCEROL LIPASE PTL2"/>
    <property type="match status" value="1"/>
</dbReference>
<name>A0A6G1GC34_9PEZI</name>
<dbReference type="OrthoDB" id="15478at2759"/>
<organism evidence="10">
    <name type="scientific">Eremomyces bilateralis CBS 781.70</name>
    <dbReference type="NCBI Taxonomy" id="1392243"/>
    <lineage>
        <taxon>Eukaryota</taxon>
        <taxon>Fungi</taxon>
        <taxon>Dikarya</taxon>
        <taxon>Ascomycota</taxon>
        <taxon>Pezizomycotina</taxon>
        <taxon>Dothideomycetes</taxon>
        <taxon>Dothideomycetes incertae sedis</taxon>
        <taxon>Eremomycetales</taxon>
        <taxon>Eremomycetaceae</taxon>
        <taxon>Eremomyces</taxon>
    </lineage>
</organism>
<comment type="caution">
    <text evidence="6">Lacks conserved residue(s) required for the propagation of feature annotation.</text>
</comment>
<dbReference type="InterPro" id="IPR050301">
    <property type="entry name" value="NTE"/>
</dbReference>
<sequence length="896" mass="101283">MKNDGESENRSMFTKADFDPSVLPDNEKKLIDDEGLTEFAKALVAPEPSTAYEDLQDTPDSSKTQYPHFITALNDWRPIRQRVRKRRRPDRRGADETREGFVYTLLKWPLLLFVLGWLLWLGIAYLVTRVYIFGYEKLFAWRGKRGRLRNKLRNTTTYPGWKAAAQHLDAHLGNEAWKGRDQYAYYDHRTVKRVRDHLIEFRQNAEADETRPSGPDPRPIDELKSLLEACVKNNFAGTENPRLYSESYYGTKNLVQSYLDELERSLTFIIKSNQIDPDTKRHFFRHLRVNFGRTALCLSGGASFAYYHFGVAKALVDANLFPEVLTGTSGGALVAALLATRTDDELKKLLVPALAHKITACHDDIRTWVTRWWRTGARFDAVDWAERCSWFTRGSTTFKEAFERTGRILNVSCIPSDPHSPAILANYLTAPDCVIWSAVIASAAVPGILNPVVLMKKTRDKHGKEMLTPYSFGHKWKDGSLRTDIPIRSLNLHFNVNFTIVSQVNPHINLFFFSSRGTVGRPVTHRRGRGWRGGFLGSALEQYLKLDLTKWLKVLRHLELLPRPLGTDWSEIWLQLFSGTITIWPKSVPSDFVYILSDPTPQRLARMIRMGMLSTWPKLRFIENRMKIERLIDEGRRATRIVGSPNDGRPLAASRMLSEEDLQTLLQEVRKTSNLAPAAVTSDNTDDEDAFHFGGAHASGSRARGTMKSGASSPLNSRIPTSHLRNIDDIIGSEPEDGRDGQTNESETETEEPRGGQKSPTLAERLSSIFNPSSRKAEKRSGLYRSGNHRALSMFELRGNPSAHENSILDHPDEPSDEVTDHRRGSKHSVLNELRNQSRVFWDDDFSSSGGEEEGGYRNVAEVIYGTDGEMDAEHVETGIGNAEKIVNGTKGTKVG</sequence>
<feature type="short sequence motif" description="GXSXG" evidence="6">
    <location>
        <begin position="327"/>
        <end position="331"/>
    </location>
</feature>
<evidence type="ECO:0000256" key="2">
    <source>
        <dbReference type="ARBA" id="ARBA00006104"/>
    </source>
</evidence>
<keyword evidence="8" id="KW-0472">Membrane</keyword>
<feature type="compositionally biased region" description="Polar residues" evidence="7">
    <location>
        <begin position="709"/>
        <end position="724"/>
    </location>
</feature>
<dbReference type="Pfam" id="PF11815">
    <property type="entry name" value="DUF3336"/>
    <property type="match status" value="1"/>
</dbReference>
<keyword evidence="3 6" id="KW-0378">Hydrolase</keyword>
<dbReference type="CDD" id="cd07232">
    <property type="entry name" value="Pat_PLPL"/>
    <property type="match status" value="1"/>
</dbReference>
<dbReference type="SUPFAM" id="SSF52151">
    <property type="entry name" value="FabD/lysophospholipase-like"/>
    <property type="match status" value="1"/>
</dbReference>
<dbReference type="PROSITE" id="PS51635">
    <property type="entry name" value="PNPLA"/>
    <property type="match status" value="1"/>
</dbReference>
<reference evidence="12" key="3">
    <citation type="submission" date="2025-04" db="UniProtKB">
        <authorList>
            <consortium name="RefSeq"/>
        </authorList>
    </citation>
    <scope>IDENTIFICATION</scope>
    <source>
        <strain evidence="12">CBS 781.70</strain>
    </source>
</reference>
<comment type="similarity">
    <text evidence="2">Belongs to the PLPL family.</text>
</comment>
<dbReference type="InterPro" id="IPR021771">
    <property type="entry name" value="Triacylglycerol_lipase_N"/>
</dbReference>
<feature type="compositionally biased region" description="Low complexity" evidence="7">
    <location>
        <begin position="694"/>
        <end position="704"/>
    </location>
</feature>
<feature type="region of interest" description="Disordered" evidence="7">
    <location>
        <begin position="1"/>
        <end position="26"/>
    </location>
</feature>
<evidence type="ECO:0000256" key="8">
    <source>
        <dbReference type="SAM" id="Phobius"/>
    </source>
</evidence>
<evidence type="ECO:0000256" key="7">
    <source>
        <dbReference type="SAM" id="MobiDB-lite"/>
    </source>
</evidence>
<keyword evidence="11" id="KW-1185">Reference proteome</keyword>
<keyword evidence="4 6" id="KW-0442">Lipid degradation</keyword>
<feature type="active site" description="Proton acceptor" evidence="6">
    <location>
        <position position="478"/>
    </location>
</feature>
<evidence type="ECO:0000313" key="10">
    <source>
        <dbReference type="EMBL" id="KAF1815460.1"/>
    </source>
</evidence>
<dbReference type="EMBL" id="ML975151">
    <property type="protein sequence ID" value="KAF1815460.1"/>
    <property type="molecule type" value="Genomic_DNA"/>
</dbReference>
<keyword evidence="8" id="KW-0812">Transmembrane</keyword>
<dbReference type="InterPro" id="IPR002641">
    <property type="entry name" value="PNPLA_dom"/>
</dbReference>
<dbReference type="GeneID" id="54419312"/>
<evidence type="ECO:0000313" key="11">
    <source>
        <dbReference type="Proteomes" id="UP000504638"/>
    </source>
</evidence>
<reference evidence="10 12" key="1">
    <citation type="submission" date="2020-01" db="EMBL/GenBank/DDBJ databases">
        <authorList>
            <consortium name="DOE Joint Genome Institute"/>
            <person name="Haridas S."/>
            <person name="Albert R."/>
            <person name="Binder M."/>
            <person name="Bloem J."/>
            <person name="Labutti K."/>
            <person name="Salamov A."/>
            <person name="Andreopoulos B."/>
            <person name="Baker S.E."/>
            <person name="Barry K."/>
            <person name="Bills G."/>
            <person name="Bluhm B.H."/>
            <person name="Cannon C."/>
            <person name="Castanera R."/>
            <person name="Culley D.E."/>
            <person name="Daum C."/>
            <person name="Ezra D."/>
            <person name="Gonzalez J.B."/>
            <person name="Henrissat B."/>
            <person name="Kuo A."/>
            <person name="Liang C."/>
            <person name="Lipzen A."/>
            <person name="Lutzoni F."/>
            <person name="Magnuson J."/>
            <person name="Mondo S."/>
            <person name="Nolan M."/>
            <person name="Ohm R."/>
            <person name="Pangilinan J."/>
            <person name="Park H.-J."/>
            <person name="Ramirez L."/>
            <person name="Alfaro M."/>
            <person name="Sun H."/>
            <person name="Tritt A."/>
            <person name="Yoshinaga Y."/>
            <person name="Zwiers L.-H."/>
            <person name="Turgeon B.G."/>
            <person name="Goodwin S.B."/>
            <person name="Spatafora J.W."/>
            <person name="Crous P.W."/>
            <person name="Grigoriev I.V."/>
        </authorList>
    </citation>
    <scope>NUCLEOTIDE SEQUENCE</scope>
    <source>
        <strain evidence="10 12">CBS 781.70</strain>
    </source>
</reference>
<evidence type="ECO:0000256" key="5">
    <source>
        <dbReference type="ARBA" id="ARBA00023098"/>
    </source>
</evidence>
<evidence type="ECO:0000256" key="3">
    <source>
        <dbReference type="ARBA" id="ARBA00022801"/>
    </source>
</evidence>
<evidence type="ECO:0000256" key="1">
    <source>
        <dbReference type="ARBA" id="ARBA00002682"/>
    </source>
</evidence>
<dbReference type="GO" id="GO:0004806">
    <property type="term" value="F:triacylglycerol lipase activity"/>
    <property type="evidence" value="ECO:0007669"/>
    <property type="project" value="InterPro"/>
</dbReference>
<dbReference type="PANTHER" id="PTHR14226">
    <property type="entry name" value="NEUROPATHY TARGET ESTERASE/SWISS CHEESE D.MELANOGASTER"/>
    <property type="match status" value="1"/>
</dbReference>
<feature type="transmembrane region" description="Helical" evidence="8">
    <location>
        <begin position="108"/>
        <end position="127"/>
    </location>
</feature>
<feature type="domain" description="PNPLA" evidence="9">
    <location>
        <begin position="296"/>
        <end position="491"/>
    </location>
</feature>
<gene>
    <name evidence="10 12" type="ORF">P152DRAFT_455173</name>
</gene>
<keyword evidence="5 6" id="KW-0443">Lipid metabolism</keyword>
<reference evidence="12" key="2">
    <citation type="submission" date="2020-04" db="EMBL/GenBank/DDBJ databases">
        <authorList>
            <consortium name="NCBI Genome Project"/>
        </authorList>
    </citation>
    <scope>NUCLEOTIDE SEQUENCE</scope>
    <source>
        <strain evidence="12">CBS 781.70</strain>
    </source>
</reference>
<protein>
    <submittedName>
        <fullName evidence="10 12">Patatin-domain-containing protein</fullName>
    </submittedName>
</protein>
<feature type="active site" description="Nucleophile" evidence="6">
    <location>
        <position position="329"/>
    </location>
</feature>
<comment type="function">
    <text evidence="1">Probable lipid hydrolase.</text>
</comment>
<dbReference type="Proteomes" id="UP000504638">
    <property type="component" value="Unplaced"/>
</dbReference>
<accession>A0A6G1GC34</accession>
<dbReference type="RefSeq" id="XP_033537091.1">
    <property type="nucleotide sequence ID" value="XM_033678742.1"/>
</dbReference>
<dbReference type="GO" id="GO:0016042">
    <property type="term" value="P:lipid catabolic process"/>
    <property type="evidence" value="ECO:0007669"/>
    <property type="project" value="UniProtKB-UniRule"/>
</dbReference>
<feature type="compositionally biased region" description="Basic and acidic residues" evidence="7">
    <location>
        <begin position="807"/>
        <end position="823"/>
    </location>
</feature>
<keyword evidence="8" id="KW-1133">Transmembrane helix</keyword>
<dbReference type="GO" id="GO:0006641">
    <property type="term" value="P:triglyceride metabolic process"/>
    <property type="evidence" value="ECO:0007669"/>
    <property type="project" value="UniProtKB-ARBA"/>
</dbReference>
<proteinExistence type="inferred from homology"/>
<dbReference type="AlphaFoldDB" id="A0A6G1GC34"/>
<evidence type="ECO:0000256" key="6">
    <source>
        <dbReference type="PROSITE-ProRule" id="PRU01161"/>
    </source>
</evidence>
<feature type="region of interest" description="Disordered" evidence="7">
    <location>
        <begin position="802"/>
        <end position="829"/>
    </location>
</feature>
<feature type="region of interest" description="Disordered" evidence="7">
    <location>
        <begin position="676"/>
        <end position="785"/>
    </location>
</feature>
<evidence type="ECO:0000259" key="9">
    <source>
        <dbReference type="PROSITE" id="PS51635"/>
    </source>
</evidence>
<evidence type="ECO:0000256" key="4">
    <source>
        <dbReference type="ARBA" id="ARBA00022963"/>
    </source>
</evidence>